<organism evidence="6 7">
    <name type="scientific">Faecalispora sporosphaeroides</name>
    <dbReference type="NCBI Taxonomy" id="1549"/>
    <lineage>
        <taxon>Bacteria</taxon>
        <taxon>Bacillati</taxon>
        <taxon>Bacillota</taxon>
        <taxon>Clostridia</taxon>
        <taxon>Eubacteriales</taxon>
        <taxon>Oscillospiraceae</taxon>
        <taxon>Faecalispora</taxon>
    </lineage>
</organism>
<dbReference type="InterPro" id="IPR001638">
    <property type="entry name" value="Solute-binding_3/MltF_N"/>
</dbReference>
<evidence type="ECO:0000313" key="7">
    <source>
        <dbReference type="Proteomes" id="UP000754750"/>
    </source>
</evidence>
<dbReference type="SMART" id="SM00062">
    <property type="entry name" value="PBPb"/>
    <property type="match status" value="1"/>
</dbReference>
<feature type="chain" id="PRO_5039644221" evidence="4">
    <location>
        <begin position="24"/>
        <end position="352"/>
    </location>
</feature>
<keyword evidence="3 4" id="KW-0732">Signal</keyword>
<evidence type="ECO:0000256" key="1">
    <source>
        <dbReference type="ARBA" id="ARBA00004418"/>
    </source>
</evidence>
<dbReference type="InterPro" id="IPR015168">
    <property type="entry name" value="SsuA/THI5"/>
</dbReference>
<dbReference type="EMBL" id="SVNY01000005">
    <property type="protein sequence ID" value="MBE6834038.1"/>
    <property type="molecule type" value="Genomic_DNA"/>
</dbReference>
<feature type="signal peptide" evidence="4">
    <location>
        <begin position="1"/>
        <end position="23"/>
    </location>
</feature>
<feature type="domain" description="Solute-binding protein family 3/N-terminal" evidence="5">
    <location>
        <begin position="53"/>
        <end position="279"/>
    </location>
</feature>
<dbReference type="PANTHER" id="PTHR30024:SF47">
    <property type="entry name" value="TAURINE-BINDING PERIPLASMIC PROTEIN"/>
    <property type="match status" value="1"/>
</dbReference>
<dbReference type="RefSeq" id="WP_020072159.1">
    <property type="nucleotide sequence ID" value="NZ_JBKWRC010000004.1"/>
</dbReference>
<evidence type="ECO:0000259" key="5">
    <source>
        <dbReference type="SMART" id="SM00062"/>
    </source>
</evidence>
<dbReference type="Pfam" id="PF09084">
    <property type="entry name" value="NMT1"/>
    <property type="match status" value="1"/>
</dbReference>
<sequence length="352" mass="37018">MRKASAKIISLALAAAMSTSLLAGCSGGSTSKAPAESGAASQSAASGGVYDGTVTLAHSSWIGFYPLDLAVEKGFFKNHGADVKVEIIESKSDSKSALAAGKIQGIATSLDTNIMSAASGIDLQVVLALDTSSGGDGLVAKKEFKSFEDLKGKTIALDTTGGASFFWFNYLLKEKNLSMSDFDVQSMGSGDAGAAFAAGKVDAAMTWQPWLDNAKKTTFGQVLLSSSEYPGVIVDALGLSTDFVQKYPETTQAIIDGWNDAIDYMKSNPDDAYKIMSVPAGMKPDALKAACETEVQFYDKAGNKSYFGTAENKGDIYKISEFAAQLWVDTKMVSSKADIDKVLNSTFVNAAK</sequence>
<name>A0A928KSV0_9FIRM</name>
<dbReference type="GO" id="GO:0042597">
    <property type="term" value="C:periplasmic space"/>
    <property type="evidence" value="ECO:0007669"/>
    <property type="project" value="UniProtKB-SubCell"/>
</dbReference>
<dbReference type="PROSITE" id="PS51257">
    <property type="entry name" value="PROKAR_LIPOPROTEIN"/>
    <property type="match status" value="1"/>
</dbReference>
<protein>
    <submittedName>
        <fullName evidence="6">Aliphatic sulfonate ABC transporter substrate-binding protein</fullName>
    </submittedName>
</protein>
<accession>A0A928KSV0</accession>
<dbReference type="AlphaFoldDB" id="A0A928KSV0"/>
<proteinExistence type="inferred from homology"/>
<comment type="similarity">
    <text evidence="2">Belongs to the bacterial solute-binding protein SsuA/TauA family.</text>
</comment>
<dbReference type="Proteomes" id="UP000754750">
    <property type="component" value="Unassembled WGS sequence"/>
</dbReference>
<evidence type="ECO:0000313" key="6">
    <source>
        <dbReference type="EMBL" id="MBE6834038.1"/>
    </source>
</evidence>
<dbReference type="SUPFAM" id="SSF53850">
    <property type="entry name" value="Periplasmic binding protein-like II"/>
    <property type="match status" value="1"/>
</dbReference>
<comment type="caution">
    <text evidence="6">The sequence shown here is derived from an EMBL/GenBank/DDBJ whole genome shotgun (WGS) entry which is preliminary data.</text>
</comment>
<evidence type="ECO:0000256" key="3">
    <source>
        <dbReference type="ARBA" id="ARBA00022729"/>
    </source>
</evidence>
<gene>
    <name evidence="6" type="ORF">E7512_10780</name>
</gene>
<evidence type="ECO:0000256" key="2">
    <source>
        <dbReference type="ARBA" id="ARBA00010742"/>
    </source>
</evidence>
<dbReference type="Gene3D" id="3.40.190.10">
    <property type="entry name" value="Periplasmic binding protein-like II"/>
    <property type="match status" value="2"/>
</dbReference>
<evidence type="ECO:0000256" key="4">
    <source>
        <dbReference type="SAM" id="SignalP"/>
    </source>
</evidence>
<comment type="subcellular location">
    <subcellularLocation>
        <location evidence="1">Periplasm</location>
    </subcellularLocation>
</comment>
<dbReference type="PANTHER" id="PTHR30024">
    <property type="entry name" value="ALIPHATIC SULFONATES-BINDING PROTEIN-RELATED"/>
    <property type="match status" value="1"/>
</dbReference>
<reference evidence="6" key="1">
    <citation type="submission" date="2019-04" db="EMBL/GenBank/DDBJ databases">
        <title>Evolution of Biomass-Degrading Anaerobic Consortia Revealed by Metagenomics.</title>
        <authorList>
            <person name="Peng X."/>
        </authorList>
    </citation>
    <scope>NUCLEOTIDE SEQUENCE</scope>
    <source>
        <strain evidence="6">SIG551</strain>
    </source>
</reference>